<proteinExistence type="predicted"/>
<organism evidence="1">
    <name type="scientific">uncultured Caudovirales phage</name>
    <dbReference type="NCBI Taxonomy" id="2100421"/>
    <lineage>
        <taxon>Viruses</taxon>
        <taxon>Duplodnaviria</taxon>
        <taxon>Heunggongvirae</taxon>
        <taxon>Uroviricota</taxon>
        <taxon>Caudoviricetes</taxon>
        <taxon>Peduoviridae</taxon>
        <taxon>Maltschvirus</taxon>
        <taxon>Maltschvirus maltsch</taxon>
    </lineage>
</organism>
<reference evidence="1" key="1">
    <citation type="submission" date="2020-05" db="EMBL/GenBank/DDBJ databases">
        <authorList>
            <person name="Chiriac C."/>
            <person name="Salcher M."/>
            <person name="Ghai R."/>
            <person name="Kavagutti S V."/>
        </authorList>
    </citation>
    <scope>NUCLEOTIDE SEQUENCE</scope>
</reference>
<name>A0A6J5RS07_9CAUD</name>
<gene>
    <name evidence="1" type="ORF">UFOVP1290_587</name>
</gene>
<evidence type="ECO:0000313" key="1">
    <source>
        <dbReference type="EMBL" id="CAB4197067.1"/>
    </source>
</evidence>
<dbReference type="EMBL" id="LR797252">
    <property type="protein sequence ID" value="CAB4197067.1"/>
    <property type="molecule type" value="Genomic_DNA"/>
</dbReference>
<accession>A0A6J5RS07</accession>
<protein>
    <submittedName>
        <fullName evidence="1">Uncharacterized protein</fullName>
    </submittedName>
</protein>
<sequence length="102" mass="12198">MSIRIIDNKKIEMTDDEWTMYSKIVQSYTNLTNKGEDLFIDLFETDDYGIIRFLKPPSKRQTSFEVFLFLMSVFQHQHLRLMHAQVDDICMQLAEKMKKISK</sequence>